<evidence type="ECO:0000259" key="4">
    <source>
        <dbReference type="Pfam" id="PF22725"/>
    </source>
</evidence>
<dbReference type="InterPro" id="IPR013149">
    <property type="entry name" value="ADH-like_C"/>
</dbReference>
<dbReference type="EMBL" id="CP009043">
    <property type="protein sequence ID" value="AII13940.1"/>
    <property type="molecule type" value="Genomic_DNA"/>
</dbReference>
<name>A0A076F6K5_9BACT</name>
<dbReference type="InterPro" id="IPR051450">
    <property type="entry name" value="Gfo/Idh/MocA_Oxidoreductases"/>
</dbReference>
<dbReference type="InterPro" id="IPR036291">
    <property type="entry name" value="NAD(P)-bd_dom_sf"/>
</dbReference>
<keyword evidence="6" id="KW-1185">Reference proteome</keyword>
<evidence type="ECO:0000259" key="3">
    <source>
        <dbReference type="Pfam" id="PF08240"/>
    </source>
</evidence>
<feature type="domain" description="Alcohol dehydrogenase-like N-terminal" evidence="3">
    <location>
        <begin position="85"/>
        <end position="142"/>
    </location>
</feature>
<evidence type="ECO:0000259" key="2">
    <source>
        <dbReference type="Pfam" id="PF01408"/>
    </source>
</evidence>
<dbReference type="Pfam" id="PF08240">
    <property type="entry name" value="ADH_N"/>
    <property type="match status" value="1"/>
</dbReference>
<dbReference type="Gene3D" id="3.90.180.10">
    <property type="entry name" value="Medium-chain alcohol dehydrogenases, catalytic domain"/>
    <property type="match status" value="2"/>
</dbReference>
<dbReference type="SUPFAM" id="SSF55347">
    <property type="entry name" value="Glyceraldehyde-3-phosphate dehydrogenase-like, C-terminal domain"/>
    <property type="match status" value="1"/>
</dbReference>
<dbReference type="SUPFAM" id="SSF51735">
    <property type="entry name" value="NAD(P)-binding Rossmann-fold domains"/>
    <property type="match status" value="2"/>
</dbReference>
<dbReference type="STRING" id="1244531.CIG2463D_0064"/>
<dbReference type="Gene3D" id="3.30.360.10">
    <property type="entry name" value="Dihydrodipicolinate Reductase, domain 2"/>
    <property type="match status" value="1"/>
</dbReference>
<dbReference type="PANTHER" id="PTHR43377:SF1">
    <property type="entry name" value="BILIVERDIN REDUCTASE A"/>
    <property type="match status" value="1"/>
</dbReference>
<organism evidence="5 6">
    <name type="scientific">Campylobacter iguaniorum</name>
    <dbReference type="NCBI Taxonomy" id="1244531"/>
    <lineage>
        <taxon>Bacteria</taxon>
        <taxon>Pseudomonadati</taxon>
        <taxon>Campylobacterota</taxon>
        <taxon>Epsilonproteobacteria</taxon>
        <taxon>Campylobacterales</taxon>
        <taxon>Campylobacteraceae</taxon>
        <taxon>Campylobacter</taxon>
    </lineage>
</organism>
<dbReference type="InterPro" id="IPR055170">
    <property type="entry name" value="GFO_IDH_MocA-like_dom"/>
</dbReference>
<dbReference type="PANTHER" id="PTHR43377">
    <property type="entry name" value="BILIVERDIN REDUCTASE A"/>
    <property type="match status" value="1"/>
</dbReference>
<dbReference type="InterPro" id="IPR011032">
    <property type="entry name" value="GroES-like_sf"/>
</dbReference>
<sequence length="717" mass="78861">MKQLIQSFKTGELGLFDVPAPLCLDNGALVQTTASLVSAGTEKMLVDFAKKSMIQKAKDRPDLVKQVIDKMKKEGVKNTLEKVFTKLDTPIPLGYSLAGKVIKVGENLSGINIGDRVACGGAGYANHAEINYIPKNLMVKIPDEVDDIDASFVTVGAIALQGVRQAAPLLGEKIAVMGLGLLGQLTVQLLKANGCKVIASDIDPSKMQLAKKLGCDEACHASELIQRANAFTGGRGVDAVIVVASTSSNQPIIDAAEISRMRGRVVLVGMVGMDVPRNVYYKKELEIKLSMAYGPGRYDSQYEEKGIDYPYDLVRFTEQRNFESFLGLIQEGKVTPKALITHYYEFDDAMSAYDLLEGKIKEKYLGIVLKYKANLYLKDHAVIKRYEKSVGLDKINVGLIGAGNFTKSVILPNLQKVDGFSLVGLCTATGVSAEGTGKKYDFKYITTNSDELFANGEINTVFITTKHNDHANKVIKAINNKKHCFVEKPLCITQEELEQIKLAYSGQSLVQVGFNRRFSPMIKKMKDQIFGQISINYRINAGVIPKDVWIQDRQIGGGRIIGEVCHFIDTCSYLIGSDVSSVFATTVSKSDQSIPDEDNVNIVLNYKNGSTAVINYYAYGDTSMLKEYIEVFGNGISMQMNDFRELVVYKKGKITKEKHANQDKGFIGEFKAFKDAINSAKNGAKPAIDFSSIYNTTLCTFKILESIKSKSLININE</sequence>
<feature type="domain" description="Gfo/Idh/MocA-like oxidoreductase N-terminal" evidence="2">
    <location>
        <begin position="395"/>
        <end position="513"/>
    </location>
</feature>
<dbReference type="InterPro" id="IPR013154">
    <property type="entry name" value="ADH-like_N"/>
</dbReference>
<dbReference type="GO" id="GO:0000166">
    <property type="term" value="F:nucleotide binding"/>
    <property type="evidence" value="ECO:0007669"/>
    <property type="project" value="InterPro"/>
</dbReference>
<proteinExistence type="predicted"/>
<dbReference type="RefSeq" id="WP_038452492.1">
    <property type="nucleotide sequence ID" value="NZ_CP009043.1"/>
</dbReference>
<dbReference type="Pfam" id="PF00107">
    <property type="entry name" value="ADH_zinc_N"/>
    <property type="match status" value="1"/>
</dbReference>
<dbReference type="Pfam" id="PF01408">
    <property type="entry name" value="GFO_IDH_MocA"/>
    <property type="match status" value="1"/>
</dbReference>
<feature type="domain" description="Alcohol dehydrogenase-like C-terminal" evidence="1">
    <location>
        <begin position="182"/>
        <end position="298"/>
    </location>
</feature>
<feature type="domain" description="GFO/IDH/MocA-like oxidoreductase" evidence="4">
    <location>
        <begin position="545"/>
        <end position="633"/>
    </location>
</feature>
<dbReference type="Pfam" id="PF22725">
    <property type="entry name" value="GFO_IDH_MocA_C3"/>
    <property type="match status" value="1"/>
</dbReference>
<dbReference type="AlphaFoldDB" id="A0A076F6K5"/>
<evidence type="ECO:0000313" key="5">
    <source>
        <dbReference type="EMBL" id="AII13940.1"/>
    </source>
</evidence>
<reference evidence="6" key="1">
    <citation type="journal article" date="2014" name="Genome Announc.">
        <title>Complete Genome Sequence of Campylobacter iguaniorum Strain 1485ET, Isolated from a Bearded Dragon (Pogona vitticeps).</title>
        <authorList>
            <person name="Gilbert M.J."/>
            <person name="Miller W.G."/>
            <person name="Yee E."/>
            <person name="Kik M."/>
            <person name="Wagenaar J.A."/>
            <person name="Duim B."/>
        </authorList>
    </citation>
    <scope>NUCLEOTIDE SEQUENCE [LARGE SCALE GENOMIC DNA]</scope>
    <source>
        <strain evidence="6">1485E</strain>
    </source>
</reference>
<dbReference type="eggNOG" id="COG0673">
    <property type="taxonomic scope" value="Bacteria"/>
</dbReference>
<dbReference type="CDD" id="cd08255">
    <property type="entry name" value="2-desacetyl-2-hydroxyethyl_bacteriochlorophyllide_like"/>
    <property type="match status" value="1"/>
</dbReference>
<dbReference type="SUPFAM" id="SSF50129">
    <property type="entry name" value="GroES-like"/>
    <property type="match status" value="1"/>
</dbReference>
<gene>
    <name evidence="5" type="ORF">CIG1485E_0061</name>
</gene>
<evidence type="ECO:0000259" key="1">
    <source>
        <dbReference type="Pfam" id="PF00107"/>
    </source>
</evidence>
<dbReference type="eggNOG" id="COG1063">
    <property type="taxonomic scope" value="Bacteria"/>
</dbReference>
<dbReference type="Proteomes" id="UP000028486">
    <property type="component" value="Chromosome"/>
</dbReference>
<protein>
    <submittedName>
        <fullName evidence="5">Medium chain dehydrogenase/reductase (MDR) / zinc-dependent alcohol dehydrogenase-like family protein</fullName>
    </submittedName>
</protein>
<dbReference type="OrthoDB" id="9782091at2"/>
<accession>A0A076F6K5</accession>
<dbReference type="HOGENOM" id="CLU_024115_0_0_7"/>
<dbReference type="Gene3D" id="3.40.50.720">
    <property type="entry name" value="NAD(P)-binding Rossmann-like Domain"/>
    <property type="match status" value="2"/>
</dbReference>
<dbReference type="InterPro" id="IPR000683">
    <property type="entry name" value="Gfo/Idh/MocA-like_OxRdtase_N"/>
</dbReference>
<evidence type="ECO:0000313" key="6">
    <source>
        <dbReference type="Proteomes" id="UP000028486"/>
    </source>
</evidence>
<dbReference type="KEGG" id="caj:CIG1485E_0061"/>